<dbReference type="EMBL" id="JARK01001541">
    <property type="protein sequence ID" value="EYB91531.1"/>
    <property type="molecule type" value="Genomic_DNA"/>
</dbReference>
<evidence type="ECO:0000313" key="1">
    <source>
        <dbReference type="EMBL" id="EYB91531.1"/>
    </source>
</evidence>
<dbReference type="Pfam" id="PF03489">
    <property type="entry name" value="SapB_2"/>
    <property type="match status" value="1"/>
</dbReference>
<dbReference type="Proteomes" id="UP000024635">
    <property type="component" value="Unassembled WGS sequence"/>
</dbReference>
<dbReference type="AlphaFoldDB" id="A0A016SMG8"/>
<comment type="caution">
    <text evidence="1">The sequence shown here is derived from an EMBL/GenBank/DDBJ whole genome shotgun (WGS) entry which is preliminary data.</text>
</comment>
<keyword evidence="2" id="KW-1185">Reference proteome</keyword>
<dbReference type="InterPro" id="IPR008139">
    <property type="entry name" value="SaposinB_dom"/>
</dbReference>
<proteinExistence type="predicted"/>
<dbReference type="InterPro" id="IPR008138">
    <property type="entry name" value="SapB_2"/>
</dbReference>
<dbReference type="SMART" id="SM00741">
    <property type="entry name" value="SapB"/>
    <property type="match status" value="1"/>
</dbReference>
<name>A0A016SMG8_9BILA</name>
<dbReference type="InterPro" id="IPR011001">
    <property type="entry name" value="Saposin-like"/>
</dbReference>
<evidence type="ECO:0000313" key="2">
    <source>
        <dbReference type="Proteomes" id="UP000024635"/>
    </source>
</evidence>
<dbReference type="Gene3D" id="1.10.225.10">
    <property type="entry name" value="Saposin-like"/>
    <property type="match status" value="1"/>
</dbReference>
<accession>A0A016SMG8</accession>
<reference evidence="2" key="1">
    <citation type="journal article" date="2015" name="Nat. Genet.">
        <title>The genome and transcriptome of the zoonotic hookworm Ancylostoma ceylanicum identify infection-specific gene families.</title>
        <authorList>
            <person name="Schwarz E.M."/>
            <person name="Hu Y."/>
            <person name="Antoshechkin I."/>
            <person name="Miller M.M."/>
            <person name="Sternberg P.W."/>
            <person name="Aroian R.V."/>
        </authorList>
    </citation>
    <scope>NUCLEOTIDE SEQUENCE</scope>
    <source>
        <strain evidence="2">HY135</strain>
    </source>
</reference>
<gene>
    <name evidence="1" type="primary">Acey_s0205.g1950</name>
    <name evidence="1" type="ORF">Y032_0205g1950</name>
</gene>
<dbReference type="PROSITE" id="PS50015">
    <property type="entry name" value="SAP_B"/>
    <property type="match status" value="1"/>
</dbReference>
<sequence length="98" mass="11323">MRAAVFLAVIVCISSTIAEKRKKPLCEMCEDVIEKLDNVLERGEDVEKALEEYCEGDCPDFLKQYCEKIDQQLKYILEKLKEHDSPEKICTDIHLCVV</sequence>
<dbReference type="OrthoDB" id="69496at2759"/>
<dbReference type="SUPFAM" id="SSF47862">
    <property type="entry name" value="Saposin"/>
    <property type="match status" value="1"/>
</dbReference>
<organism evidence="1 2">
    <name type="scientific">Ancylostoma ceylanicum</name>
    <dbReference type="NCBI Taxonomy" id="53326"/>
    <lineage>
        <taxon>Eukaryota</taxon>
        <taxon>Metazoa</taxon>
        <taxon>Ecdysozoa</taxon>
        <taxon>Nematoda</taxon>
        <taxon>Chromadorea</taxon>
        <taxon>Rhabditida</taxon>
        <taxon>Rhabditina</taxon>
        <taxon>Rhabditomorpha</taxon>
        <taxon>Strongyloidea</taxon>
        <taxon>Ancylostomatidae</taxon>
        <taxon>Ancylostomatinae</taxon>
        <taxon>Ancylostoma</taxon>
    </lineage>
</organism>
<protein>
    <submittedName>
        <fullName evidence="1">Uncharacterized protein</fullName>
    </submittedName>
</protein>